<evidence type="ECO:0000256" key="4">
    <source>
        <dbReference type="ARBA" id="ARBA00022833"/>
    </source>
</evidence>
<keyword evidence="2" id="KW-0479">Metal-binding</keyword>
<dbReference type="CDD" id="cd04476">
    <property type="entry name" value="RPA1_DBD_C"/>
    <property type="match status" value="1"/>
</dbReference>
<dbReference type="GO" id="GO:1902230">
    <property type="term" value="P:negative regulation of intrinsic apoptotic signaling pathway in response to DNA damage"/>
    <property type="evidence" value="ECO:0007669"/>
    <property type="project" value="InterPro"/>
</dbReference>
<keyword evidence="3" id="KW-0863">Zinc-finger</keyword>
<feature type="compositionally biased region" description="Low complexity" evidence="6">
    <location>
        <begin position="514"/>
        <end position="527"/>
    </location>
</feature>
<evidence type="ECO:0000256" key="3">
    <source>
        <dbReference type="ARBA" id="ARBA00022771"/>
    </source>
</evidence>
<sequence length="961" mass="104981">MNSVQGLLAASVISIQNSCFTYPACQNCFSRLILHARRFSCLKCGCTGEAKDASYRYRLSLKIADTNDLFDITVFGSCLDPFFGVTAENLQRYIQDFNQLSGETSTESTARALVQAVETCFIGKRFIFGVKVCAREDGGHSAASSILQKCSRINRSTKSLVACQIFPPSAAVTGFTVISCLDHLLQSAQVRSCRNSSDLRAASSAPIDEPLSELSSLSSLSRSSCSVQSSGRESFLGCWQQSLNLTSSVAWVTAEDFPTLEVGKLVSEQHEQEEKPVSAELGSVSLNNQTLWDSQFLISAVKEGDKEKDNESSSQLSQTDGISATDKLERVSSSNTKYSHGNSSKLLQHPLESEVKNNYPKTNSRNYSYAEKSHNAFVCKRDASAPNHVNVAGVSQMDSMLWEELPFSESLNELLARIEDGRSVVTSPSLDAGKLVHLESSKLGVSVNKSYSRQAVCDLPAANVSGRLLPAVGNDSWETTVFACLQSNANPASDVSQYECSPSDLSSTLKEGGVSSPVTPEPSVSQSRWVRSEEANNDPANSSWSFIRLHGETSCSKRNKTATCVHSACESCLASCENKENYSTQSQKTDLTLTEAQVSDAPAPNNARSLYKRELKPLTELSDNTFKSVSRKELQWNHMFPEGSYNASADLFDASVRHVAKPVEFFNKSCDSSIQEDTLTEKVTAESVLSPGGVPCNSSKLSSSLPRSPHAFSKHSTPVTYSFWDSECSSVCAQDFVPHSQSTPMTKPLQRLWPVGERSSFTTLFTAKDPTKIHSKGKRSRSSFQNTLLQQLTSKLVKRERPRSRKDKESGSSASQKFLSSQLPANLEEWIPPSSTKGPKPTASVNLKADSWAADLQSTCEHTGRNPISESRKSSENDENLIQNERISPGERARILTTPLSASVTKTLFLNDPVLKTCSPSEGENHLSGGNYSGVVLERPAVWSPELFLQARTPLSKKPKY</sequence>
<keyword evidence="4" id="KW-0862">Zinc</keyword>
<evidence type="ECO:0000256" key="1">
    <source>
        <dbReference type="ARBA" id="ARBA00005690"/>
    </source>
</evidence>
<feature type="region of interest" description="Disordered" evidence="6">
    <location>
        <begin position="792"/>
        <end position="820"/>
    </location>
</feature>
<feature type="compositionally biased region" description="Polar residues" evidence="6">
    <location>
        <begin position="811"/>
        <end position="820"/>
    </location>
</feature>
<dbReference type="GO" id="GO:0008270">
    <property type="term" value="F:zinc ion binding"/>
    <property type="evidence" value="ECO:0007669"/>
    <property type="project" value="UniProtKB-KW"/>
</dbReference>
<accession>A0A8C5JRB6</accession>
<protein>
    <recommendedName>
        <fullName evidence="7">Replication factor A C-terminal domain-containing protein</fullName>
    </recommendedName>
</protein>
<feature type="compositionally biased region" description="Polar residues" evidence="6">
    <location>
        <begin position="860"/>
        <end position="869"/>
    </location>
</feature>
<dbReference type="PANTHER" id="PTHR35537:SF1">
    <property type="entry name" value="DNA DAMAGE-INDUCED APOPTOSIS SUPPRESSOR PROTEIN"/>
    <property type="match status" value="1"/>
</dbReference>
<evidence type="ECO:0000313" key="9">
    <source>
        <dbReference type="Proteomes" id="UP000694408"/>
    </source>
</evidence>
<feature type="region of interest" description="Disordered" evidence="6">
    <location>
        <begin position="503"/>
        <end position="539"/>
    </location>
</feature>
<evidence type="ECO:0000259" key="7">
    <source>
        <dbReference type="Pfam" id="PF08646"/>
    </source>
</evidence>
<comment type="similarity">
    <text evidence="1">Belongs to the replication factor A protein 1 family.</text>
</comment>
<dbReference type="GO" id="GO:0005737">
    <property type="term" value="C:cytoplasm"/>
    <property type="evidence" value="ECO:0007669"/>
    <property type="project" value="TreeGrafter"/>
</dbReference>
<dbReference type="PANTHER" id="PTHR35537">
    <property type="entry name" value="DNA DAMAGE-INDUCIBLE APOPTOSIS SUPPRESSOR PROTEIN DDIAS"/>
    <property type="match status" value="1"/>
</dbReference>
<keyword evidence="9" id="KW-1185">Reference proteome</keyword>
<name>A0A8C5JRB6_JUNHY</name>
<keyword evidence="5" id="KW-0238">DNA-binding</keyword>
<dbReference type="OMA" id="WQPSLEL"/>
<evidence type="ECO:0000256" key="5">
    <source>
        <dbReference type="ARBA" id="ARBA00023125"/>
    </source>
</evidence>
<dbReference type="SUPFAM" id="SSF50249">
    <property type="entry name" value="Nucleic acid-binding proteins"/>
    <property type="match status" value="1"/>
</dbReference>
<dbReference type="InterPro" id="IPR043522">
    <property type="entry name" value="DDIAS"/>
</dbReference>
<feature type="domain" description="Replication factor A C-terminal" evidence="7">
    <location>
        <begin position="9"/>
        <end position="96"/>
    </location>
</feature>
<feature type="region of interest" description="Disordered" evidence="6">
    <location>
        <begin position="860"/>
        <end position="890"/>
    </location>
</feature>
<evidence type="ECO:0000313" key="8">
    <source>
        <dbReference type="Ensembl" id="ENSJHYP00000023130.1"/>
    </source>
</evidence>
<dbReference type="InterPro" id="IPR013955">
    <property type="entry name" value="Rep_factor-A_C"/>
</dbReference>
<proteinExistence type="inferred from homology"/>
<feature type="region of interest" description="Disordered" evidence="6">
    <location>
        <begin position="303"/>
        <end position="365"/>
    </location>
</feature>
<dbReference type="Gene3D" id="2.40.50.140">
    <property type="entry name" value="Nucleic acid-binding proteins"/>
    <property type="match status" value="1"/>
</dbReference>
<dbReference type="InterPro" id="IPR012340">
    <property type="entry name" value="NA-bd_OB-fold"/>
</dbReference>
<evidence type="ECO:0000256" key="6">
    <source>
        <dbReference type="SAM" id="MobiDB-lite"/>
    </source>
</evidence>
<dbReference type="AlphaFoldDB" id="A0A8C5JRB6"/>
<dbReference type="Pfam" id="PF08646">
    <property type="entry name" value="Rep_fac-A_C"/>
    <property type="match status" value="1"/>
</dbReference>
<feature type="compositionally biased region" description="Polar residues" evidence="6">
    <location>
        <begin position="312"/>
        <end position="322"/>
    </location>
</feature>
<dbReference type="InterPro" id="IPR047192">
    <property type="entry name" value="Euk_RPA1_DBD_C"/>
</dbReference>
<dbReference type="Ensembl" id="ENSJHYT00000027896.1">
    <property type="protein sequence ID" value="ENSJHYP00000023130.1"/>
    <property type="gene ID" value="ENSJHYG00000017430.1"/>
</dbReference>
<dbReference type="Ensembl" id="ENSJHYT00000027894.1">
    <property type="protein sequence ID" value="ENSJHYP00000023128.1"/>
    <property type="gene ID" value="ENSJHYG00000017430.1"/>
</dbReference>
<feature type="compositionally biased region" description="Basic residues" evidence="6">
    <location>
        <begin position="796"/>
        <end position="805"/>
    </location>
</feature>
<dbReference type="GO" id="GO:0003677">
    <property type="term" value="F:DNA binding"/>
    <property type="evidence" value="ECO:0007669"/>
    <property type="project" value="UniProtKB-KW"/>
</dbReference>
<dbReference type="Proteomes" id="UP000694408">
    <property type="component" value="Unplaced"/>
</dbReference>
<feature type="compositionally biased region" description="Polar residues" evidence="6">
    <location>
        <begin position="331"/>
        <end position="346"/>
    </location>
</feature>
<reference evidence="8" key="1">
    <citation type="submission" date="2025-05" db="UniProtKB">
        <authorList>
            <consortium name="Ensembl"/>
        </authorList>
    </citation>
    <scope>IDENTIFICATION</scope>
</reference>
<dbReference type="GO" id="GO:0005634">
    <property type="term" value="C:nucleus"/>
    <property type="evidence" value="ECO:0007669"/>
    <property type="project" value="TreeGrafter"/>
</dbReference>
<organism evidence="8 9">
    <name type="scientific">Junco hyemalis</name>
    <name type="common">Dark-eyed junco</name>
    <dbReference type="NCBI Taxonomy" id="40217"/>
    <lineage>
        <taxon>Eukaryota</taxon>
        <taxon>Metazoa</taxon>
        <taxon>Chordata</taxon>
        <taxon>Craniata</taxon>
        <taxon>Vertebrata</taxon>
        <taxon>Euteleostomi</taxon>
        <taxon>Archelosauria</taxon>
        <taxon>Archosauria</taxon>
        <taxon>Dinosauria</taxon>
        <taxon>Saurischia</taxon>
        <taxon>Theropoda</taxon>
        <taxon>Coelurosauria</taxon>
        <taxon>Aves</taxon>
        <taxon>Neognathae</taxon>
        <taxon>Neoaves</taxon>
        <taxon>Telluraves</taxon>
        <taxon>Australaves</taxon>
        <taxon>Passeriformes</taxon>
        <taxon>Passerellidae</taxon>
        <taxon>Junco</taxon>
    </lineage>
</organism>
<evidence type="ECO:0000256" key="2">
    <source>
        <dbReference type="ARBA" id="ARBA00022723"/>
    </source>
</evidence>